<proteinExistence type="inferred from homology"/>
<comment type="catalytic activity">
    <reaction evidence="4">
        <text>a long-chain fatty acid + ATP + CoA = a long-chain fatty acyl-CoA + AMP + diphosphate</text>
        <dbReference type="Rhea" id="RHEA:15421"/>
        <dbReference type="ChEBI" id="CHEBI:30616"/>
        <dbReference type="ChEBI" id="CHEBI:33019"/>
        <dbReference type="ChEBI" id="CHEBI:57287"/>
        <dbReference type="ChEBI" id="CHEBI:57560"/>
        <dbReference type="ChEBI" id="CHEBI:83139"/>
        <dbReference type="ChEBI" id="CHEBI:456215"/>
        <dbReference type="EC" id="6.2.1.3"/>
    </reaction>
</comment>
<evidence type="ECO:0000259" key="10">
    <source>
        <dbReference type="Pfam" id="PF13193"/>
    </source>
</evidence>
<dbReference type="Proteomes" id="UP000199251">
    <property type="component" value="Unassembled WGS sequence"/>
</dbReference>
<dbReference type="GO" id="GO:0004467">
    <property type="term" value="F:long-chain fatty acid-CoA ligase activity"/>
    <property type="evidence" value="ECO:0007669"/>
    <property type="project" value="UniProtKB-EC"/>
</dbReference>
<evidence type="ECO:0000259" key="9">
    <source>
        <dbReference type="Pfam" id="PF00501"/>
    </source>
</evidence>
<feature type="domain" description="AMP-binding enzyme C-terminal" evidence="10">
    <location>
        <begin position="952"/>
        <end position="1028"/>
    </location>
</feature>
<dbReference type="EC" id="6.2.1.3" evidence="3"/>
<name>A0A0E4GY70_MYCLN</name>
<gene>
    <name evidence="11" type="ORF">BN1232_03082</name>
</gene>
<evidence type="ECO:0000256" key="2">
    <source>
        <dbReference type="ARBA" id="ARBA00022598"/>
    </source>
</evidence>
<evidence type="ECO:0000256" key="3">
    <source>
        <dbReference type="ARBA" id="ARBA00026121"/>
    </source>
</evidence>
<evidence type="ECO:0000256" key="1">
    <source>
        <dbReference type="ARBA" id="ARBA00006432"/>
    </source>
</evidence>
<dbReference type="Gene3D" id="3.30.300.30">
    <property type="match status" value="2"/>
</dbReference>
<evidence type="ECO:0000256" key="4">
    <source>
        <dbReference type="ARBA" id="ARBA00036813"/>
    </source>
</evidence>
<dbReference type="InterPro" id="IPR025110">
    <property type="entry name" value="AMP-bd_C"/>
</dbReference>
<evidence type="ECO:0000313" key="11">
    <source>
        <dbReference type="EMBL" id="CQD14584.1"/>
    </source>
</evidence>
<dbReference type="SUPFAM" id="SSF56801">
    <property type="entry name" value="Acetyl-CoA synthetase-like"/>
    <property type="match status" value="2"/>
</dbReference>
<sequence>MADTGITLSDVLARHARVRPDNLALVDSRRRCTFAQLDDRTTRLANVLSANGVAPGDRVAVVGLNCLELVEVWLATLRLGAVAVPVNFRLVADEIAYVLADSGSVVVVVDSACAPAVAQAHTNAPSVQTVLTIGDHLDDLVAAAEGLAVDVAVADEAPAFIMYTSGTTGFPKGAVISHRNLYLHAVSVIATLGLGADDNCWMAHAPLFHVAGVSGMFPTFLTGGTVVVPPSGGFDPEATMRMIADERVTSCWMTPAQWQLVCALPDLRSCDLDRLRRVWWGAAPASTTLLRTMFETFPRAEVIAAFGQTECSPITCLLRGDDAIRKIGSVGTPMLGVEVRIVDDEMNDVARGEVGEIVYLGPLLMKEYWNRPIETAEAFRGGWFHSGDLVRQDGEGYIYVVDRRKDMIISGGENIYSAEVENVVAAHDKVAEVAVIGAPDPKWGEIPIAVIVSRDPANPPTDDEIETHCRVHLAAYKRPRRVVVVEALPRNANGKVLKNELRLRYSAADSYDAGPVDTPLLEETIGANFERTVRSYPDFEALVDVAGGRRWTYAELNAEIDCVARALMAAGIQAGDRVGIWSPNCPEWTILQYATAKVGAILVSVNPAYRTYELSHVLRDSGTRLLVSATTFKTSDYRSMIAEIRAELPELSDVVFLGTEDWERLRLRADAVTGDQLGCRLAGLKPWDPINIQYTSGTTGSPKGAVLSHRNILNNGYFVTECIRLRPGDRLCIPVPFYHCFGMVMGNLGCTTHAATMVIPAPGFDPAATLDAIETERCTGLYGVPTMFIAILGHPDLGRRDVSSLRTGIMAGATCPVEVMRRCVDELHLSELSIAYGMTETSPVSCQTRIDDDLAHRTETVGRVHPHVEIKVIDASSGEIVKRGQPGELCTRGYSVMLGYWHDDGKTREVIDRDGWMHTGDLAVMADDGYCAIVGRIKDVVIRGGENVYPREIEDFLHTHPDVDDAQVVGVPDAKYGEEICAWIKMRPDRPPLDAEAVRAFCAGKLAHYKIPRYIHIVDEFPMTVTGKVRKVDMRAETVRLLGL</sequence>
<dbReference type="EMBL" id="CTEE01000001">
    <property type="protein sequence ID" value="CQD14584.1"/>
    <property type="molecule type" value="Genomic_DNA"/>
</dbReference>
<dbReference type="RefSeq" id="WP_090602572.1">
    <property type="nucleotide sequence ID" value="NZ_CTEE01000001.1"/>
</dbReference>
<dbReference type="Gene3D" id="3.40.50.12780">
    <property type="entry name" value="N-terminal domain of ligase-like"/>
    <property type="match status" value="2"/>
</dbReference>
<dbReference type="Pfam" id="PF13193">
    <property type="entry name" value="AMP-binding_C"/>
    <property type="match status" value="2"/>
</dbReference>
<feature type="domain" description="AMP-binding enzyme C-terminal" evidence="10">
    <location>
        <begin position="419"/>
        <end position="495"/>
    </location>
</feature>
<dbReference type="FunFam" id="3.40.50.12780:FF:000003">
    <property type="entry name" value="Long-chain-fatty-acid--CoA ligase FadD"/>
    <property type="match status" value="2"/>
</dbReference>
<reference evidence="11 12" key="1">
    <citation type="submission" date="2015-03" db="EMBL/GenBank/DDBJ databases">
        <authorList>
            <person name="Urmite Genomes"/>
        </authorList>
    </citation>
    <scope>NUCLEOTIDE SEQUENCE [LARGE SCALE GENOMIC DNA]</scope>
    <source>
        <strain evidence="11 12">CSUR P1491</strain>
    </source>
</reference>
<dbReference type="InterPro" id="IPR000873">
    <property type="entry name" value="AMP-dep_synth/lig_dom"/>
</dbReference>
<dbReference type="PANTHER" id="PTHR43201:SF5">
    <property type="entry name" value="MEDIUM-CHAIN ACYL-COA LIGASE ACSF2, MITOCHONDRIAL"/>
    <property type="match status" value="1"/>
</dbReference>
<dbReference type="Pfam" id="PF00501">
    <property type="entry name" value="AMP-binding"/>
    <property type="match status" value="2"/>
</dbReference>
<feature type="domain" description="AMP-dependent synthetase/ligase" evidence="9">
    <location>
        <begin position="13"/>
        <end position="369"/>
    </location>
</feature>
<dbReference type="CDD" id="cd05917">
    <property type="entry name" value="FACL_like_2"/>
    <property type="match status" value="1"/>
</dbReference>
<evidence type="ECO:0000256" key="6">
    <source>
        <dbReference type="ARBA" id="ARBA00076959"/>
    </source>
</evidence>
<dbReference type="FunFam" id="3.30.300.30:FF:000008">
    <property type="entry name" value="2,3-dihydroxybenzoate-AMP ligase"/>
    <property type="match status" value="2"/>
</dbReference>
<evidence type="ECO:0000313" key="12">
    <source>
        <dbReference type="Proteomes" id="UP000199251"/>
    </source>
</evidence>
<dbReference type="AlphaFoldDB" id="A0A0E4GY70"/>
<dbReference type="GO" id="GO:0031956">
    <property type="term" value="F:medium-chain fatty acid-CoA ligase activity"/>
    <property type="evidence" value="ECO:0007669"/>
    <property type="project" value="TreeGrafter"/>
</dbReference>
<dbReference type="NCBIfam" id="NF004837">
    <property type="entry name" value="PRK06187.1"/>
    <property type="match status" value="1"/>
</dbReference>
<dbReference type="STRING" id="141349.BN1232_03082"/>
<keyword evidence="2 11" id="KW-0436">Ligase</keyword>
<evidence type="ECO:0000256" key="7">
    <source>
        <dbReference type="ARBA" id="ARBA00080667"/>
    </source>
</evidence>
<accession>A0A0E4GY70</accession>
<comment type="similarity">
    <text evidence="1">Belongs to the ATP-dependent AMP-binding enzyme family.</text>
</comment>
<dbReference type="OrthoDB" id="9803968at2"/>
<dbReference type="CDD" id="cd17631">
    <property type="entry name" value="FACL_FadD13-like"/>
    <property type="match status" value="1"/>
</dbReference>
<dbReference type="InterPro" id="IPR020845">
    <property type="entry name" value="AMP-binding_CS"/>
</dbReference>
<dbReference type="PROSITE" id="PS00455">
    <property type="entry name" value="AMP_BINDING"/>
    <property type="match status" value="2"/>
</dbReference>
<dbReference type="InterPro" id="IPR045851">
    <property type="entry name" value="AMP-bd_C_sf"/>
</dbReference>
<dbReference type="PANTHER" id="PTHR43201">
    <property type="entry name" value="ACYL-COA SYNTHETASE"/>
    <property type="match status" value="1"/>
</dbReference>
<organism evidence="11 12">
    <name type="scientific">Mycobacterium lentiflavum</name>
    <dbReference type="NCBI Taxonomy" id="141349"/>
    <lineage>
        <taxon>Bacteria</taxon>
        <taxon>Bacillati</taxon>
        <taxon>Actinomycetota</taxon>
        <taxon>Actinomycetes</taxon>
        <taxon>Mycobacteriales</taxon>
        <taxon>Mycobacteriaceae</taxon>
        <taxon>Mycobacterium</taxon>
        <taxon>Mycobacterium simiae complex</taxon>
    </lineage>
</organism>
<evidence type="ECO:0000256" key="8">
    <source>
        <dbReference type="ARBA" id="ARBA00083882"/>
    </source>
</evidence>
<protein>
    <recommendedName>
        <fullName evidence="5">Long-chain-fatty-acid--CoA ligase FadD13</fullName>
        <ecNumber evidence="3">6.2.1.3</ecNumber>
    </recommendedName>
    <alternativeName>
        <fullName evidence="6">Fatty acyl-CoA ligase</fullName>
    </alternativeName>
    <alternativeName>
        <fullName evidence="8">Fatty acyl-CoA synthetase</fullName>
    </alternativeName>
    <alternativeName>
        <fullName evidence="7">Very-long-chain fatty-acyl-CoA synthetase</fullName>
    </alternativeName>
</protein>
<evidence type="ECO:0000256" key="5">
    <source>
        <dbReference type="ARBA" id="ARBA00069710"/>
    </source>
</evidence>
<feature type="domain" description="AMP-dependent synthetase/ligase" evidence="9">
    <location>
        <begin position="529"/>
        <end position="901"/>
    </location>
</feature>
<dbReference type="InterPro" id="IPR042099">
    <property type="entry name" value="ANL_N_sf"/>
</dbReference>